<dbReference type="InterPro" id="IPR013766">
    <property type="entry name" value="Thioredoxin_domain"/>
</dbReference>
<name>A0A3P8AUB0_HELPZ</name>
<dbReference type="GO" id="GO:0005793">
    <property type="term" value="C:endoplasmic reticulum-Golgi intermediate compartment"/>
    <property type="evidence" value="ECO:0007669"/>
    <property type="project" value="TreeGrafter"/>
</dbReference>
<dbReference type="WBParaSite" id="HPBE_0000640701-mRNA-1">
    <property type="protein sequence ID" value="HPBE_0000640701-mRNA-1"/>
    <property type="gene ID" value="HPBE_0000640701"/>
</dbReference>
<evidence type="ECO:0000313" key="3">
    <source>
        <dbReference type="EMBL" id="VDO68118.1"/>
    </source>
</evidence>
<evidence type="ECO:0000313" key="5">
    <source>
        <dbReference type="WBParaSite" id="HPBE_0000640701-mRNA-1"/>
    </source>
</evidence>
<feature type="signal peptide" evidence="1">
    <location>
        <begin position="1"/>
        <end position="16"/>
    </location>
</feature>
<dbReference type="GO" id="GO:0005789">
    <property type="term" value="C:endoplasmic reticulum membrane"/>
    <property type="evidence" value="ECO:0007669"/>
    <property type="project" value="TreeGrafter"/>
</dbReference>
<dbReference type="PANTHER" id="PTHR46295">
    <property type="entry name" value="ENDOPLASMIC RETICULUM RESIDENT PROTEIN 44"/>
    <property type="match status" value="1"/>
</dbReference>
<sequence length="305" mass="35286">MRALVVSLILICNCRASNVEEINSENIDNLLKGHQMVFAAFGADWCPYSRELRPIFEESATEFRRSNPMADVIWARVDCEAQQTICQDHYITKYPTMKMYIFGDPVKHEYRGTRSVAAITKHVQDNYRGSYKVFNDENQLRQQMNKKARNIVAYTLPGDPAFQNAINIALLLRAYCTFWVASEALVRAASKQRVIYKPPDGEPDTEFLGDLRQYNPLKFWIMDKCIPVVREVTFENVEGLTEEGLPFLIFFRDPEKKEDEKMFTEAVIRELHDQRLAINPLLADGKLFSHPLRRLGKTLEVGYSF</sequence>
<dbReference type="AlphaFoldDB" id="A0A3P8AUB0"/>
<proteinExistence type="predicted"/>
<dbReference type="GO" id="GO:0006457">
    <property type="term" value="P:protein folding"/>
    <property type="evidence" value="ECO:0007669"/>
    <property type="project" value="TreeGrafter"/>
</dbReference>
<accession>A0A3P8AUB0</accession>
<evidence type="ECO:0000313" key="4">
    <source>
        <dbReference type="Proteomes" id="UP000050761"/>
    </source>
</evidence>
<feature type="domain" description="Thioredoxin" evidence="2">
    <location>
        <begin position="1"/>
        <end position="128"/>
    </location>
</feature>
<dbReference type="InterPro" id="IPR036249">
    <property type="entry name" value="Thioredoxin-like_sf"/>
</dbReference>
<reference evidence="3 4" key="1">
    <citation type="submission" date="2018-11" db="EMBL/GenBank/DDBJ databases">
        <authorList>
            <consortium name="Pathogen Informatics"/>
        </authorList>
    </citation>
    <scope>NUCLEOTIDE SEQUENCE [LARGE SCALE GENOMIC DNA]</scope>
</reference>
<dbReference type="OrthoDB" id="294696at2759"/>
<dbReference type="EMBL" id="UZAH01025657">
    <property type="protein sequence ID" value="VDO68118.1"/>
    <property type="molecule type" value="Genomic_DNA"/>
</dbReference>
<dbReference type="SUPFAM" id="SSF52833">
    <property type="entry name" value="Thioredoxin-like"/>
    <property type="match status" value="1"/>
</dbReference>
<evidence type="ECO:0000259" key="2">
    <source>
        <dbReference type="PROSITE" id="PS51352"/>
    </source>
</evidence>
<dbReference type="PANTHER" id="PTHR46295:SF1">
    <property type="entry name" value="ENDOPLASMIC RETICULUM RESIDENT PROTEIN 44"/>
    <property type="match status" value="1"/>
</dbReference>
<gene>
    <name evidence="3" type="ORF">HPBE_LOCUS6408</name>
</gene>
<dbReference type="InterPro" id="IPR052643">
    <property type="entry name" value="ERP44"/>
</dbReference>
<dbReference type="Gene3D" id="3.40.30.10">
    <property type="entry name" value="Glutaredoxin"/>
    <property type="match status" value="3"/>
</dbReference>
<dbReference type="Proteomes" id="UP000050761">
    <property type="component" value="Unassembled WGS sequence"/>
</dbReference>
<reference evidence="5" key="2">
    <citation type="submission" date="2019-09" db="UniProtKB">
        <authorList>
            <consortium name="WormBaseParasite"/>
        </authorList>
    </citation>
    <scope>IDENTIFICATION</scope>
</reference>
<dbReference type="PROSITE" id="PS51352">
    <property type="entry name" value="THIOREDOXIN_2"/>
    <property type="match status" value="1"/>
</dbReference>
<organism evidence="3">
    <name type="scientific">Heligmosomoides polygyrus</name>
    <name type="common">Parasitic roundworm</name>
    <dbReference type="NCBI Taxonomy" id="6339"/>
    <lineage>
        <taxon>Eukaryota</taxon>
        <taxon>Metazoa</taxon>
        <taxon>Ecdysozoa</taxon>
        <taxon>Nematoda</taxon>
        <taxon>Chromadorea</taxon>
        <taxon>Rhabditida</taxon>
        <taxon>Rhabditina</taxon>
        <taxon>Rhabditomorpha</taxon>
        <taxon>Strongyloidea</taxon>
        <taxon>Heligmosomidae</taxon>
        <taxon>Heligmosomoides</taxon>
    </lineage>
</organism>
<feature type="chain" id="PRO_5044596614" evidence="1">
    <location>
        <begin position="17"/>
        <end position="305"/>
    </location>
</feature>
<keyword evidence="4" id="KW-1185">Reference proteome</keyword>
<keyword evidence="1" id="KW-0732">Signal</keyword>
<dbReference type="Pfam" id="PF13848">
    <property type="entry name" value="Thioredoxin_6"/>
    <property type="match status" value="1"/>
</dbReference>
<dbReference type="Pfam" id="PF00085">
    <property type="entry name" value="Thioredoxin"/>
    <property type="match status" value="1"/>
</dbReference>
<dbReference type="GO" id="GO:0003756">
    <property type="term" value="F:protein disulfide isomerase activity"/>
    <property type="evidence" value="ECO:0007669"/>
    <property type="project" value="TreeGrafter"/>
</dbReference>
<evidence type="ECO:0000256" key="1">
    <source>
        <dbReference type="SAM" id="SignalP"/>
    </source>
</evidence>
<protein>
    <submittedName>
        <fullName evidence="5">Thioredoxin domain-containing protein</fullName>
    </submittedName>
</protein>